<dbReference type="PANTHER" id="PTHR36751">
    <property type="entry name" value="F3E22.8 PROTEIN"/>
    <property type="match status" value="1"/>
</dbReference>
<dbReference type="AlphaFoldDB" id="A0A6N2K1L5"/>
<protein>
    <submittedName>
        <fullName evidence="1">Uncharacterized protein</fullName>
    </submittedName>
</protein>
<gene>
    <name evidence="1" type="ORF">SVIM_LOCUS20353</name>
</gene>
<dbReference type="EMBL" id="CAADRP010000036">
    <property type="protein sequence ID" value="VFU22111.1"/>
    <property type="molecule type" value="Genomic_DNA"/>
</dbReference>
<accession>A0A6N2K1L5</accession>
<proteinExistence type="predicted"/>
<sequence length="217" mass="24070">MDISLIANAATIATQQTLCSANSLLLHRQNCINLEDQSFHICAVIVDALSPPPVKSKTTRRTILRRRRRTRRRSKTYGDAGDCGEEYGFFGGGDGDDLFSCGGGGWDGFGGGGRGWNFDKFGGHNRDESSGWFPSRSSDFACGFVYEVIYWIALSNCVHFAFKKVVKLVADGIGDTERGKVISFGDNGVIFYVYRPRVQVDKLNLNNYTLEYMEGFV</sequence>
<reference evidence="1" key="1">
    <citation type="submission" date="2019-03" db="EMBL/GenBank/DDBJ databases">
        <authorList>
            <person name="Mank J."/>
            <person name="Almeida P."/>
        </authorList>
    </citation>
    <scope>NUCLEOTIDE SEQUENCE</scope>
    <source>
        <strain evidence="1">78183</strain>
    </source>
</reference>
<organism evidence="1">
    <name type="scientific">Salix viminalis</name>
    <name type="common">Common osier</name>
    <name type="synonym">Basket willow</name>
    <dbReference type="NCBI Taxonomy" id="40686"/>
    <lineage>
        <taxon>Eukaryota</taxon>
        <taxon>Viridiplantae</taxon>
        <taxon>Streptophyta</taxon>
        <taxon>Embryophyta</taxon>
        <taxon>Tracheophyta</taxon>
        <taxon>Spermatophyta</taxon>
        <taxon>Magnoliopsida</taxon>
        <taxon>eudicotyledons</taxon>
        <taxon>Gunneridae</taxon>
        <taxon>Pentapetalae</taxon>
        <taxon>rosids</taxon>
        <taxon>fabids</taxon>
        <taxon>Malpighiales</taxon>
        <taxon>Salicaceae</taxon>
        <taxon>Saliceae</taxon>
        <taxon>Salix</taxon>
    </lineage>
</organism>
<evidence type="ECO:0000313" key="1">
    <source>
        <dbReference type="EMBL" id="VFU22111.1"/>
    </source>
</evidence>
<name>A0A6N2K1L5_SALVM</name>
<dbReference type="PANTHER" id="PTHR36751:SF1">
    <property type="entry name" value="F3E22.8 PROTEIN"/>
    <property type="match status" value="1"/>
</dbReference>